<evidence type="ECO:0000256" key="4">
    <source>
        <dbReference type="ARBA" id="ARBA00023163"/>
    </source>
</evidence>
<feature type="domain" description="Zn(2)-C6 fungal-type" evidence="7">
    <location>
        <begin position="22"/>
        <end position="54"/>
    </location>
</feature>
<dbReference type="SUPFAM" id="SSF57701">
    <property type="entry name" value="Zn2/Cys6 DNA-binding domain"/>
    <property type="match status" value="1"/>
</dbReference>
<dbReference type="PROSITE" id="PS50048">
    <property type="entry name" value="ZN2_CY6_FUNGAL_2"/>
    <property type="match status" value="1"/>
</dbReference>
<feature type="region of interest" description="Disordered" evidence="6">
    <location>
        <begin position="100"/>
        <end position="195"/>
    </location>
</feature>
<evidence type="ECO:0000256" key="3">
    <source>
        <dbReference type="ARBA" id="ARBA00023015"/>
    </source>
</evidence>
<dbReference type="AlphaFoldDB" id="A0AAD6V1A0"/>
<dbReference type="CDD" id="cd12148">
    <property type="entry name" value="fungal_TF_MHR"/>
    <property type="match status" value="1"/>
</dbReference>
<sequence length="787" mass="84421">MITDANLPPRSLISRPLKRGRACMNCRFLKIKCDGVKPICGPCRKHPKDDECEYSDGPARSRTKALEDTVQRLEARLHELEHPEDSTPSVTLFDPYSPYPPPPPPAHPLHPHALGGIGGPRSLPNTPYGALPRLLTPGGSLSSSSPESQCHAPLSPFSPPSSTPPFGPHGSSPLGIFDSRVQSAATPDSSSSSSLEFDPQLCDALIQTFLPHAAQFGLFLDPQRFLFPSSPGSPATPVSSRTAPALLYTLCTWGAHLRSDPVREESFRFRALQSLSTELSAHPQTLLQSLQAEVLLGYYFWRTGKLLKARVHSASATALVLGSGLNHVRAAHPGDAGPVLDLGDAAAYAEHQYSYAGAGAGAGTEVRLLPPADALEEGERIAGFWAAFALQKALAAALATPNLGTGAGMDAGVFEASGVQIDTPWPREIAEYRQGLVSADARGEATVKRYLSATNLSSSPSYHQYDHDNSLAAMLVKAHILFHRAVYMQGQWTPGVSQREQQALTAAFHSIGNLIDTLRAQLPPRHAHAASPAYSQSSSSYSQSSSAYSQSHSQSHSPSYSQTPSPAHDYEQPDGRVCLTHALLDGAAMRLHAMFMYADAGSRARCVQSAMDMLRDAPSHGAEVSPIMGTLWASACSMLAAEMKHVRQTQTQTQAQGGAWPAPAESEQARYDYEHEKDVSACLNDGLAALQAGARESAMMRPGRGRGGDMTAPVRRSDGQVRYLICLMVHLRGPAFDSSARTQDTPDACSLDACTLVLLHTVPHLNSARFKSSPPRNRTRCYLGSIA</sequence>
<proteinExistence type="predicted"/>
<evidence type="ECO:0000313" key="9">
    <source>
        <dbReference type="Proteomes" id="UP001219525"/>
    </source>
</evidence>
<dbReference type="Pfam" id="PF00172">
    <property type="entry name" value="Zn_clus"/>
    <property type="match status" value="1"/>
</dbReference>
<dbReference type="Proteomes" id="UP001219525">
    <property type="component" value="Unassembled WGS sequence"/>
</dbReference>
<dbReference type="Gene3D" id="4.10.240.10">
    <property type="entry name" value="Zn(2)-C6 fungal-type DNA-binding domain"/>
    <property type="match status" value="1"/>
</dbReference>
<reference evidence="8" key="1">
    <citation type="submission" date="2023-03" db="EMBL/GenBank/DDBJ databases">
        <title>Massive genome expansion in bonnet fungi (Mycena s.s.) driven by repeated elements and novel gene families across ecological guilds.</title>
        <authorList>
            <consortium name="Lawrence Berkeley National Laboratory"/>
            <person name="Harder C.B."/>
            <person name="Miyauchi S."/>
            <person name="Viragh M."/>
            <person name="Kuo A."/>
            <person name="Thoen E."/>
            <person name="Andreopoulos B."/>
            <person name="Lu D."/>
            <person name="Skrede I."/>
            <person name="Drula E."/>
            <person name="Henrissat B."/>
            <person name="Morin E."/>
            <person name="Kohler A."/>
            <person name="Barry K."/>
            <person name="LaButti K."/>
            <person name="Morin E."/>
            <person name="Salamov A."/>
            <person name="Lipzen A."/>
            <person name="Mereny Z."/>
            <person name="Hegedus B."/>
            <person name="Baldrian P."/>
            <person name="Stursova M."/>
            <person name="Weitz H."/>
            <person name="Taylor A."/>
            <person name="Grigoriev I.V."/>
            <person name="Nagy L.G."/>
            <person name="Martin F."/>
            <person name="Kauserud H."/>
        </authorList>
    </citation>
    <scope>NUCLEOTIDE SEQUENCE</scope>
    <source>
        <strain evidence="8">9144</strain>
    </source>
</reference>
<dbReference type="SMART" id="SM00066">
    <property type="entry name" value="GAL4"/>
    <property type="match status" value="1"/>
</dbReference>
<comment type="caution">
    <text evidence="8">The sequence shown here is derived from an EMBL/GenBank/DDBJ whole genome shotgun (WGS) entry which is preliminary data.</text>
</comment>
<evidence type="ECO:0000256" key="1">
    <source>
        <dbReference type="ARBA" id="ARBA00004123"/>
    </source>
</evidence>
<feature type="compositionally biased region" description="Pro residues" evidence="6">
    <location>
        <begin position="156"/>
        <end position="167"/>
    </location>
</feature>
<keyword evidence="4" id="KW-0804">Transcription</keyword>
<feature type="compositionally biased region" description="Low complexity" evidence="6">
    <location>
        <begin position="131"/>
        <end position="148"/>
    </location>
</feature>
<dbReference type="InterPro" id="IPR050815">
    <property type="entry name" value="TF_fung"/>
</dbReference>
<feature type="region of interest" description="Disordered" evidence="6">
    <location>
        <begin position="525"/>
        <end position="573"/>
    </location>
</feature>
<comment type="subcellular location">
    <subcellularLocation>
        <location evidence="1">Nucleus</location>
    </subcellularLocation>
</comment>
<evidence type="ECO:0000256" key="2">
    <source>
        <dbReference type="ARBA" id="ARBA00022723"/>
    </source>
</evidence>
<dbReference type="InterPro" id="IPR036864">
    <property type="entry name" value="Zn2-C6_fun-type_DNA-bd_sf"/>
</dbReference>
<dbReference type="PROSITE" id="PS00463">
    <property type="entry name" value="ZN2_CY6_FUNGAL_1"/>
    <property type="match status" value="1"/>
</dbReference>
<evidence type="ECO:0000256" key="6">
    <source>
        <dbReference type="SAM" id="MobiDB-lite"/>
    </source>
</evidence>
<accession>A0AAD6V1A0</accession>
<dbReference type="GO" id="GO:0000981">
    <property type="term" value="F:DNA-binding transcription factor activity, RNA polymerase II-specific"/>
    <property type="evidence" value="ECO:0007669"/>
    <property type="project" value="InterPro"/>
</dbReference>
<keyword evidence="5" id="KW-0539">Nucleus</keyword>
<dbReference type="EMBL" id="JARJCW010000095">
    <property type="protein sequence ID" value="KAJ7194842.1"/>
    <property type="molecule type" value="Genomic_DNA"/>
</dbReference>
<name>A0AAD6V1A0_9AGAR</name>
<keyword evidence="3" id="KW-0805">Transcription regulation</keyword>
<protein>
    <recommendedName>
        <fullName evidence="7">Zn(2)-C6 fungal-type domain-containing protein</fullName>
    </recommendedName>
</protein>
<organism evidence="8 9">
    <name type="scientific">Mycena pura</name>
    <dbReference type="NCBI Taxonomy" id="153505"/>
    <lineage>
        <taxon>Eukaryota</taxon>
        <taxon>Fungi</taxon>
        <taxon>Dikarya</taxon>
        <taxon>Basidiomycota</taxon>
        <taxon>Agaricomycotina</taxon>
        <taxon>Agaricomycetes</taxon>
        <taxon>Agaricomycetidae</taxon>
        <taxon>Agaricales</taxon>
        <taxon>Marasmiineae</taxon>
        <taxon>Mycenaceae</taxon>
        <taxon>Mycena</taxon>
    </lineage>
</organism>
<dbReference type="PANTHER" id="PTHR47338:SF29">
    <property type="entry name" value="ZN(2)-C6 FUNGAL-TYPE DOMAIN-CONTAINING PROTEIN"/>
    <property type="match status" value="1"/>
</dbReference>
<keyword evidence="9" id="KW-1185">Reference proteome</keyword>
<dbReference type="GO" id="GO:0005634">
    <property type="term" value="C:nucleus"/>
    <property type="evidence" value="ECO:0007669"/>
    <property type="project" value="UniProtKB-SubCell"/>
</dbReference>
<evidence type="ECO:0000256" key="5">
    <source>
        <dbReference type="ARBA" id="ARBA00023242"/>
    </source>
</evidence>
<evidence type="ECO:0000313" key="8">
    <source>
        <dbReference type="EMBL" id="KAJ7194842.1"/>
    </source>
</evidence>
<feature type="compositionally biased region" description="Low complexity" evidence="6">
    <location>
        <begin position="529"/>
        <end position="566"/>
    </location>
</feature>
<dbReference type="PANTHER" id="PTHR47338">
    <property type="entry name" value="ZN(II)2CYS6 TRANSCRIPTION FACTOR (EUROFUNG)-RELATED"/>
    <property type="match status" value="1"/>
</dbReference>
<keyword evidence="2" id="KW-0479">Metal-binding</keyword>
<gene>
    <name evidence="8" type="ORF">GGX14DRAFT_545978</name>
</gene>
<dbReference type="InterPro" id="IPR001138">
    <property type="entry name" value="Zn2Cys6_DnaBD"/>
</dbReference>
<dbReference type="CDD" id="cd00067">
    <property type="entry name" value="GAL4"/>
    <property type="match status" value="1"/>
</dbReference>
<dbReference type="GO" id="GO:0008270">
    <property type="term" value="F:zinc ion binding"/>
    <property type="evidence" value="ECO:0007669"/>
    <property type="project" value="InterPro"/>
</dbReference>
<evidence type="ECO:0000259" key="7">
    <source>
        <dbReference type="PROSITE" id="PS50048"/>
    </source>
</evidence>